<keyword evidence="3" id="KW-1185">Reference proteome</keyword>
<feature type="transmembrane region" description="Helical" evidence="1">
    <location>
        <begin position="92"/>
        <end position="115"/>
    </location>
</feature>
<keyword evidence="1" id="KW-1133">Transmembrane helix</keyword>
<keyword evidence="1" id="KW-0812">Transmembrane</keyword>
<feature type="transmembrane region" description="Helical" evidence="1">
    <location>
        <begin position="30"/>
        <end position="49"/>
    </location>
</feature>
<dbReference type="NCBIfam" id="NF038065">
    <property type="entry name" value="Pr6Pr"/>
    <property type="match status" value="1"/>
</dbReference>
<dbReference type="RefSeq" id="WP_343926594.1">
    <property type="nucleotide sequence ID" value="NZ_BAAAKW010000067.1"/>
</dbReference>
<evidence type="ECO:0000313" key="2">
    <source>
        <dbReference type="EMBL" id="GAA1226494.1"/>
    </source>
</evidence>
<proteinExistence type="predicted"/>
<protein>
    <submittedName>
        <fullName evidence="2">Pr6Pr family membrane protein</fullName>
    </submittedName>
</protein>
<accession>A0ABP4GIW5</accession>
<organism evidence="2 3">
    <name type="scientific">Rhodoglobus aureus</name>
    <dbReference type="NCBI Taxonomy" id="191497"/>
    <lineage>
        <taxon>Bacteria</taxon>
        <taxon>Bacillati</taxon>
        <taxon>Actinomycetota</taxon>
        <taxon>Actinomycetes</taxon>
        <taxon>Micrococcales</taxon>
        <taxon>Microbacteriaceae</taxon>
        <taxon>Rhodoglobus</taxon>
    </lineage>
</organism>
<dbReference type="Proteomes" id="UP001500943">
    <property type="component" value="Unassembled WGS sequence"/>
</dbReference>
<gene>
    <name evidence="2" type="ORF">GCM10009655_26420</name>
</gene>
<evidence type="ECO:0000313" key="3">
    <source>
        <dbReference type="Proteomes" id="UP001500943"/>
    </source>
</evidence>
<comment type="caution">
    <text evidence="2">The sequence shown here is derived from an EMBL/GenBank/DDBJ whole genome shotgun (WGS) entry which is preliminary data.</text>
</comment>
<evidence type="ECO:0000256" key="1">
    <source>
        <dbReference type="SAM" id="Phobius"/>
    </source>
</evidence>
<keyword evidence="1" id="KW-0472">Membrane</keyword>
<name>A0ABP4GIW5_9MICO</name>
<feature type="transmembrane region" description="Helical" evidence="1">
    <location>
        <begin position="61"/>
        <end position="85"/>
    </location>
</feature>
<feature type="transmembrane region" description="Helical" evidence="1">
    <location>
        <begin position="127"/>
        <end position="148"/>
    </location>
</feature>
<dbReference type="EMBL" id="BAAAKW010000067">
    <property type="protein sequence ID" value="GAA1226494.1"/>
    <property type="molecule type" value="Genomic_DNA"/>
</dbReference>
<reference evidence="3" key="1">
    <citation type="journal article" date="2019" name="Int. J. Syst. Evol. Microbiol.">
        <title>The Global Catalogue of Microorganisms (GCM) 10K type strain sequencing project: providing services to taxonomists for standard genome sequencing and annotation.</title>
        <authorList>
            <consortium name="The Broad Institute Genomics Platform"/>
            <consortium name="The Broad Institute Genome Sequencing Center for Infectious Disease"/>
            <person name="Wu L."/>
            <person name="Ma J."/>
        </authorList>
    </citation>
    <scope>NUCLEOTIDE SEQUENCE [LARGE SCALE GENOMIC DNA]</scope>
    <source>
        <strain evidence="3">JCM 12762</strain>
    </source>
</reference>
<sequence length="238" mass="26323">MTANAQRISPEPAPPEATFDLGTASRFFGVLRLVAAALVFASIATQVVDESIHNDFVAKEYFSYFTIQSSLINVVILALSGLVAWRRERESTLLAVLRASVVSYAVVTAGVYNVLLRGIPDEGYVGIQWPNEVIHVWVPLFLFVDWLLAPSRSVLRMRDVRIVIIYPLAWLAFTFARGALDGWFPYPFLQPNGPDGWGGVAVYVLGIAAFIIAIALVLIGISRARWANTDRLWASGRR</sequence>
<feature type="transmembrane region" description="Helical" evidence="1">
    <location>
        <begin position="200"/>
        <end position="221"/>
    </location>
</feature>
<feature type="transmembrane region" description="Helical" evidence="1">
    <location>
        <begin position="160"/>
        <end position="180"/>
    </location>
</feature>
<dbReference type="InterPro" id="IPR049713">
    <property type="entry name" value="Pr6Pr-like"/>
</dbReference>